<proteinExistence type="predicted"/>
<dbReference type="Proteomes" id="UP000001075">
    <property type="component" value="Unassembled WGS sequence"/>
</dbReference>
<sequence>MVKDFKLFQRDYKMASIQMGPEDEVVQALLELHNYNLDKGALLVCVLPQVYHLGVRGPVAAPTIPEKPL</sequence>
<organism evidence="1 2">
    <name type="scientific">Cricetulus griseus</name>
    <name type="common">Chinese hamster</name>
    <name type="synonym">Cricetulus barabensis griseus</name>
    <dbReference type="NCBI Taxonomy" id="10029"/>
    <lineage>
        <taxon>Eukaryota</taxon>
        <taxon>Metazoa</taxon>
        <taxon>Chordata</taxon>
        <taxon>Craniata</taxon>
        <taxon>Vertebrata</taxon>
        <taxon>Euteleostomi</taxon>
        <taxon>Mammalia</taxon>
        <taxon>Eutheria</taxon>
        <taxon>Euarchontoglires</taxon>
        <taxon>Glires</taxon>
        <taxon>Rodentia</taxon>
        <taxon>Myomorpha</taxon>
        <taxon>Muroidea</taxon>
        <taxon>Cricetidae</taxon>
        <taxon>Cricetinae</taxon>
        <taxon>Cricetulus</taxon>
    </lineage>
</organism>
<evidence type="ECO:0000313" key="2">
    <source>
        <dbReference type="Proteomes" id="UP000001075"/>
    </source>
</evidence>
<name>G3GVR2_CRIGR</name>
<evidence type="ECO:0000313" key="1">
    <source>
        <dbReference type="EMBL" id="EGV95444.1"/>
    </source>
</evidence>
<dbReference type="EMBL" id="JH000042">
    <property type="protein sequence ID" value="EGV95444.1"/>
    <property type="molecule type" value="Genomic_DNA"/>
</dbReference>
<protein>
    <submittedName>
        <fullName evidence="1">Polypyrimidine tract-binding protein 1</fullName>
    </submittedName>
</protein>
<dbReference type="STRING" id="10029.G3GVR2"/>
<gene>
    <name evidence="1" type="ORF">I79_001809</name>
</gene>
<reference evidence="2" key="1">
    <citation type="journal article" date="2011" name="Nat. Biotechnol.">
        <title>The genomic sequence of the Chinese hamster ovary (CHO)-K1 cell line.</title>
        <authorList>
            <person name="Xu X."/>
            <person name="Nagarajan H."/>
            <person name="Lewis N.E."/>
            <person name="Pan S."/>
            <person name="Cai Z."/>
            <person name="Liu X."/>
            <person name="Chen W."/>
            <person name="Xie M."/>
            <person name="Wang W."/>
            <person name="Hammond S."/>
            <person name="Andersen M.R."/>
            <person name="Neff N."/>
            <person name="Passarelli B."/>
            <person name="Koh W."/>
            <person name="Fan H.C."/>
            <person name="Wang J."/>
            <person name="Gui Y."/>
            <person name="Lee K.H."/>
            <person name="Betenbaugh M.J."/>
            <person name="Quake S.R."/>
            <person name="Famili I."/>
            <person name="Palsson B.O."/>
            <person name="Wang J."/>
        </authorList>
    </citation>
    <scope>NUCLEOTIDE SEQUENCE [LARGE SCALE GENOMIC DNA]</scope>
    <source>
        <strain evidence="2">CHO K1 cell line</strain>
    </source>
</reference>
<dbReference type="AlphaFoldDB" id="G3GVR2"/>
<accession>G3GVR2</accession>
<dbReference type="InParanoid" id="G3GVR2"/>